<gene>
    <name evidence="1" type="ORF">CCMA1212_003326</name>
</gene>
<comment type="caution">
    <text evidence="1">The sequence shown here is derived from an EMBL/GenBank/DDBJ whole genome shotgun (WGS) entry which is preliminary data.</text>
</comment>
<reference evidence="1 2" key="1">
    <citation type="submission" date="2018-01" db="EMBL/GenBank/DDBJ databases">
        <title>Genome characterization of the sugarcane-associated fungus Trichoderma ghanense CCMA-1212 and their application in lignocelulose bioconversion.</title>
        <authorList>
            <person name="Steindorff A.S."/>
            <person name="Mendes T.D."/>
            <person name="Vilela E.S.D."/>
            <person name="Rodrigues D.S."/>
            <person name="Formighieri E.F."/>
            <person name="Melo I.S."/>
            <person name="Favaro L.C.L."/>
        </authorList>
    </citation>
    <scope>NUCLEOTIDE SEQUENCE [LARGE SCALE GENOMIC DNA]</scope>
    <source>
        <strain evidence="1 2">CCMA-1212</strain>
    </source>
</reference>
<dbReference type="GeneID" id="300575128"/>
<keyword evidence="2" id="KW-1185">Reference proteome</keyword>
<sequence length="93" mass="9942">MHMRSREAMPDVLVGWQAVLDEFKAHLVGAATPSSAFADQRTLRHQPATASQHTAAKRIVGSHGIWQLRGLVFALTGKSEVVPDAAPCLALTG</sequence>
<protein>
    <submittedName>
        <fullName evidence="1">Uncharacterized protein</fullName>
    </submittedName>
</protein>
<evidence type="ECO:0000313" key="2">
    <source>
        <dbReference type="Proteomes" id="UP001642720"/>
    </source>
</evidence>
<accession>A0ABY2H9H0</accession>
<dbReference type="RefSeq" id="XP_073560505.1">
    <property type="nucleotide sequence ID" value="XM_073700678.1"/>
</dbReference>
<name>A0ABY2H9H0_9HYPO</name>
<organism evidence="1 2">
    <name type="scientific">Trichoderma ghanense</name>
    <dbReference type="NCBI Taxonomy" id="65468"/>
    <lineage>
        <taxon>Eukaryota</taxon>
        <taxon>Fungi</taxon>
        <taxon>Dikarya</taxon>
        <taxon>Ascomycota</taxon>
        <taxon>Pezizomycotina</taxon>
        <taxon>Sordariomycetes</taxon>
        <taxon>Hypocreomycetidae</taxon>
        <taxon>Hypocreales</taxon>
        <taxon>Hypocreaceae</taxon>
        <taxon>Trichoderma</taxon>
    </lineage>
</organism>
<evidence type="ECO:0000313" key="1">
    <source>
        <dbReference type="EMBL" id="TFB04304.1"/>
    </source>
</evidence>
<dbReference type="EMBL" id="PPTA01000004">
    <property type="protein sequence ID" value="TFB04304.1"/>
    <property type="molecule type" value="Genomic_DNA"/>
</dbReference>
<proteinExistence type="predicted"/>
<dbReference type="Proteomes" id="UP001642720">
    <property type="component" value="Unassembled WGS sequence"/>
</dbReference>